<evidence type="ECO:0000259" key="6">
    <source>
        <dbReference type="SMART" id="SM00732"/>
    </source>
</evidence>
<dbReference type="InterPro" id="IPR012337">
    <property type="entry name" value="RNaseH-like_sf"/>
</dbReference>
<evidence type="ECO:0000313" key="8">
    <source>
        <dbReference type="Proteomes" id="UP000824002"/>
    </source>
</evidence>
<reference evidence="7" key="2">
    <citation type="journal article" date="2021" name="PeerJ">
        <title>Extensive microbial diversity within the chicken gut microbiome revealed by metagenomics and culture.</title>
        <authorList>
            <person name="Gilroy R."/>
            <person name="Ravi A."/>
            <person name="Getino M."/>
            <person name="Pursley I."/>
            <person name="Horton D.L."/>
            <person name="Alikhan N.F."/>
            <person name="Baker D."/>
            <person name="Gharbi K."/>
            <person name="Hall N."/>
            <person name="Watson M."/>
            <person name="Adriaenssens E.M."/>
            <person name="Foster-Nyarko E."/>
            <person name="Jarju S."/>
            <person name="Secka A."/>
            <person name="Antonio M."/>
            <person name="Oren A."/>
            <person name="Chaudhuri R.R."/>
            <person name="La Ragione R."/>
            <person name="Hildebrand F."/>
            <person name="Pallen M.J."/>
        </authorList>
    </citation>
    <scope>NUCLEOTIDE SEQUENCE</scope>
    <source>
        <strain evidence="7">CHK199-13235</strain>
    </source>
</reference>
<dbReference type="GO" id="GO:0000967">
    <property type="term" value="P:rRNA 5'-end processing"/>
    <property type="evidence" value="ECO:0007669"/>
    <property type="project" value="UniProtKB-UniRule"/>
</dbReference>
<keyword evidence="4 5" id="KW-0378">Hydrolase</keyword>
<proteinExistence type="inferred from homology"/>
<accession>A0A9D1FLY9</accession>
<comment type="caution">
    <text evidence="7">The sequence shown here is derived from an EMBL/GenBank/DDBJ whole genome shotgun (WGS) entry which is preliminary data.</text>
</comment>
<dbReference type="NCBIfam" id="TIGR00250">
    <property type="entry name" value="RNAse_H_YqgF"/>
    <property type="match status" value="1"/>
</dbReference>
<evidence type="ECO:0000256" key="1">
    <source>
        <dbReference type="ARBA" id="ARBA00022490"/>
    </source>
</evidence>
<keyword evidence="1 5" id="KW-0963">Cytoplasm</keyword>
<protein>
    <recommendedName>
        <fullName evidence="5">Putative pre-16S rRNA nuclease</fullName>
        <ecNumber evidence="5">3.1.-.-</ecNumber>
    </recommendedName>
</protein>
<evidence type="ECO:0000256" key="5">
    <source>
        <dbReference type="HAMAP-Rule" id="MF_00651"/>
    </source>
</evidence>
<dbReference type="EMBL" id="DVJP01000036">
    <property type="protein sequence ID" value="HIS76213.1"/>
    <property type="molecule type" value="Genomic_DNA"/>
</dbReference>
<evidence type="ECO:0000256" key="2">
    <source>
        <dbReference type="ARBA" id="ARBA00022517"/>
    </source>
</evidence>
<dbReference type="Pfam" id="PF03652">
    <property type="entry name" value="RuvX"/>
    <property type="match status" value="1"/>
</dbReference>
<dbReference type="GO" id="GO:0004518">
    <property type="term" value="F:nuclease activity"/>
    <property type="evidence" value="ECO:0007669"/>
    <property type="project" value="UniProtKB-KW"/>
</dbReference>
<dbReference type="GO" id="GO:0016788">
    <property type="term" value="F:hydrolase activity, acting on ester bonds"/>
    <property type="evidence" value="ECO:0007669"/>
    <property type="project" value="UniProtKB-UniRule"/>
</dbReference>
<organism evidence="7 8">
    <name type="scientific">Candidatus Merdivicinus excrementipullorum</name>
    <dbReference type="NCBI Taxonomy" id="2840867"/>
    <lineage>
        <taxon>Bacteria</taxon>
        <taxon>Bacillati</taxon>
        <taxon>Bacillota</taxon>
        <taxon>Clostridia</taxon>
        <taxon>Eubacteriales</taxon>
        <taxon>Oscillospiraceae</taxon>
        <taxon>Oscillospiraceae incertae sedis</taxon>
        <taxon>Candidatus Merdivicinus</taxon>
    </lineage>
</organism>
<keyword evidence="3 5" id="KW-0540">Nuclease</keyword>
<reference evidence="7" key="1">
    <citation type="submission" date="2020-10" db="EMBL/GenBank/DDBJ databases">
        <authorList>
            <person name="Gilroy R."/>
        </authorList>
    </citation>
    <scope>NUCLEOTIDE SEQUENCE</scope>
    <source>
        <strain evidence="7">CHK199-13235</strain>
    </source>
</reference>
<sequence length="150" mass="16860">MKIMAVDFGDARTGLAVCDRTEYLASPVGVIEERDFNATVTKVVYAAMEFEVKMIVVGYPRNMDGSVGSRAEKCAEFARKLQNLVPIPVELWDERSTTVMAHNYLNETNTRGKKRKQIIDEVAATIILESYLAYRRNQKGDNDHGNEGLL</sequence>
<evidence type="ECO:0000256" key="3">
    <source>
        <dbReference type="ARBA" id="ARBA00022722"/>
    </source>
</evidence>
<keyword evidence="2 5" id="KW-0690">Ribosome biogenesis</keyword>
<evidence type="ECO:0000313" key="7">
    <source>
        <dbReference type="EMBL" id="HIS76213.1"/>
    </source>
</evidence>
<dbReference type="CDD" id="cd16964">
    <property type="entry name" value="YqgF"/>
    <property type="match status" value="1"/>
</dbReference>
<feature type="domain" description="YqgF/RNase H-like" evidence="6">
    <location>
        <begin position="1"/>
        <end position="101"/>
    </location>
</feature>
<dbReference type="SUPFAM" id="SSF53098">
    <property type="entry name" value="Ribonuclease H-like"/>
    <property type="match status" value="1"/>
</dbReference>
<dbReference type="PANTHER" id="PTHR33317">
    <property type="entry name" value="POLYNUCLEOTIDYL TRANSFERASE, RIBONUCLEASE H-LIKE SUPERFAMILY PROTEIN"/>
    <property type="match status" value="1"/>
</dbReference>
<dbReference type="Gene3D" id="3.30.420.140">
    <property type="entry name" value="YqgF/RNase H-like domain"/>
    <property type="match status" value="1"/>
</dbReference>
<evidence type="ECO:0000256" key="4">
    <source>
        <dbReference type="ARBA" id="ARBA00022801"/>
    </source>
</evidence>
<gene>
    <name evidence="7" type="primary">ruvX</name>
    <name evidence="7" type="ORF">IAB51_05305</name>
</gene>
<comment type="similarity">
    <text evidence="5">Belongs to the YqgF HJR family.</text>
</comment>
<dbReference type="InterPro" id="IPR005227">
    <property type="entry name" value="YqgF"/>
</dbReference>
<dbReference type="GO" id="GO:0005829">
    <property type="term" value="C:cytosol"/>
    <property type="evidence" value="ECO:0007669"/>
    <property type="project" value="TreeGrafter"/>
</dbReference>
<dbReference type="EC" id="3.1.-.-" evidence="5"/>
<comment type="subcellular location">
    <subcellularLocation>
        <location evidence="5">Cytoplasm</location>
    </subcellularLocation>
</comment>
<dbReference type="SMART" id="SM00732">
    <property type="entry name" value="YqgFc"/>
    <property type="match status" value="1"/>
</dbReference>
<dbReference type="PANTHER" id="PTHR33317:SF4">
    <property type="entry name" value="POLYNUCLEOTIDYL TRANSFERASE, RIBONUCLEASE H-LIKE SUPERFAMILY PROTEIN"/>
    <property type="match status" value="1"/>
</dbReference>
<name>A0A9D1FLY9_9FIRM</name>
<comment type="function">
    <text evidence="5">Could be a nuclease involved in processing of the 5'-end of pre-16S rRNA.</text>
</comment>
<dbReference type="Proteomes" id="UP000824002">
    <property type="component" value="Unassembled WGS sequence"/>
</dbReference>
<dbReference type="AlphaFoldDB" id="A0A9D1FLY9"/>
<dbReference type="HAMAP" id="MF_00651">
    <property type="entry name" value="Nuclease_YqgF"/>
    <property type="match status" value="1"/>
</dbReference>
<dbReference type="InterPro" id="IPR037027">
    <property type="entry name" value="YqgF/RNaseH-like_dom_sf"/>
</dbReference>
<dbReference type="InterPro" id="IPR006641">
    <property type="entry name" value="YqgF/RNaseH-like_dom"/>
</dbReference>